<organism evidence="3">
    <name type="scientific">Onchocerca flexuosa</name>
    <dbReference type="NCBI Taxonomy" id="387005"/>
    <lineage>
        <taxon>Eukaryota</taxon>
        <taxon>Metazoa</taxon>
        <taxon>Ecdysozoa</taxon>
        <taxon>Nematoda</taxon>
        <taxon>Chromadorea</taxon>
        <taxon>Rhabditida</taxon>
        <taxon>Spirurina</taxon>
        <taxon>Spiruromorpha</taxon>
        <taxon>Filarioidea</taxon>
        <taxon>Onchocercidae</taxon>
        <taxon>Onchocerca</taxon>
    </lineage>
</organism>
<reference evidence="1 2" key="2">
    <citation type="submission" date="2018-11" db="EMBL/GenBank/DDBJ databases">
        <authorList>
            <consortium name="Pathogen Informatics"/>
        </authorList>
    </citation>
    <scope>NUCLEOTIDE SEQUENCE [LARGE SCALE GENOMIC DNA]</scope>
</reference>
<name>A0A183HK64_9BILA</name>
<proteinExistence type="predicted"/>
<dbReference type="Proteomes" id="UP000267606">
    <property type="component" value="Unassembled WGS sequence"/>
</dbReference>
<reference evidence="3" key="1">
    <citation type="submission" date="2016-06" db="UniProtKB">
        <authorList>
            <consortium name="WormBaseParasite"/>
        </authorList>
    </citation>
    <scope>IDENTIFICATION</scope>
</reference>
<sequence>MTNRKTDYMTREQAEYDRLVSGITDAMPEINFSHDANPVTTVKSIVESRNIPAINSISRQRAMIEPVVEQSYTPKRPTIVQYEKATSFPKTAFEQQADDFQNRLRGHTGFSDIMEALKHAEIGFFERL</sequence>
<dbReference type="AlphaFoldDB" id="A0A183HK64"/>
<evidence type="ECO:0000313" key="1">
    <source>
        <dbReference type="EMBL" id="VDO52955.1"/>
    </source>
</evidence>
<dbReference type="EMBL" id="UZAJ01008522">
    <property type="protein sequence ID" value="VDO52955.1"/>
    <property type="molecule type" value="Genomic_DNA"/>
</dbReference>
<keyword evidence="2" id="KW-1185">Reference proteome</keyword>
<accession>A0A183HK64</accession>
<protein>
    <submittedName>
        <fullName evidence="3">Phage protein</fullName>
    </submittedName>
</protein>
<evidence type="ECO:0000313" key="3">
    <source>
        <dbReference type="WBParaSite" id="OFLC_0000787501-mRNA-1"/>
    </source>
</evidence>
<evidence type="ECO:0000313" key="2">
    <source>
        <dbReference type="Proteomes" id="UP000267606"/>
    </source>
</evidence>
<gene>
    <name evidence="1" type="ORF">OFLC_LOCUS7874</name>
</gene>
<dbReference type="WBParaSite" id="OFLC_0000787501-mRNA-1">
    <property type="protein sequence ID" value="OFLC_0000787501-mRNA-1"/>
    <property type="gene ID" value="OFLC_0000787501"/>
</dbReference>